<evidence type="ECO:0000313" key="2">
    <source>
        <dbReference type="EMBL" id="PPQ78786.1"/>
    </source>
</evidence>
<reference evidence="2 3" key="1">
    <citation type="journal article" date="2018" name="Evol. Lett.">
        <title>Horizontal gene cluster transfer increased hallucinogenic mushroom diversity.</title>
        <authorList>
            <person name="Reynolds H.T."/>
            <person name="Vijayakumar V."/>
            <person name="Gluck-Thaler E."/>
            <person name="Korotkin H.B."/>
            <person name="Matheny P.B."/>
            <person name="Slot J.C."/>
        </authorList>
    </citation>
    <scope>NUCLEOTIDE SEQUENCE [LARGE SCALE GENOMIC DNA]</scope>
    <source>
        <strain evidence="2 3">2631</strain>
    </source>
</reference>
<proteinExistence type="predicted"/>
<dbReference type="Proteomes" id="UP000283269">
    <property type="component" value="Unassembled WGS sequence"/>
</dbReference>
<protein>
    <submittedName>
        <fullName evidence="2">Uncharacterized protein</fullName>
    </submittedName>
</protein>
<feature type="region of interest" description="Disordered" evidence="1">
    <location>
        <begin position="59"/>
        <end position="80"/>
    </location>
</feature>
<dbReference type="EMBL" id="NHYD01003407">
    <property type="protein sequence ID" value="PPQ78786.1"/>
    <property type="molecule type" value="Genomic_DNA"/>
</dbReference>
<dbReference type="AlphaFoldDB" id="A0A409WJT1"/>
<evidence type="ECO:0000313" key="3">
    <source>
        <dbReference type="Proteomes" id="UP000283269"/>
    </source>
</evidence>
<comment type="caution">
    <text evidence="2">The sequence shown here is derived from an EMBL/GenBank/DDBJ whole genome shotgun (WGS) entry which is preliminary data.</text>
</comment>
<organism evidence="2 3">
    <name type="scientific">Psilocybe cyanescens</name>
    <dbReference type="NCBI Taxonomy" id="93625"/>
    <lineage>
        <taxon>Eukaryota</taxon>
        <taxon>Fungi</taxon>
        <taxon>Dikarya</taxon>
        <taxon>Basidiomycota</taxon>
        <taxon>Agaricomycotina</taxon>
        <taxon>Agaricomycetes</taxon>
        <taxon>Agaricomycetidae</taxon>
        <taxon>Agaricales</taxon>
        <taxon>Agaricineae</taxon>
        <taxon>Strophariaceae</taxon>
        <taxon>Psilocybe</taxon>
    </lineage>
</organism>
<name>A0A409WJT1_PSICY</name>
<accession>A0A409WJT1</accession>
<gene>
    <name evidence="2" type="ORF">CVT25_010660</name>
</gene>
<dbReference type="InParanoid" id="A0A409WJT1"/>
<sequence length="105" mass="11682">MRISHTDAQVGLQHPMIIAEKFAASVKPALSKIGTFAKDETVLAYTWLLCGLIRKSGEKEETHTHLTNTTKGGQDKETHADRIGTSKWFEPAAYQTKPRSLNLMT</sequence>
<evidence type="ECO:0000256" key="1">
    <source>
        <dbReference type="SAM" id="MobiDB-lite"/>
    </source>
</evidence>
<keyword evidence="3" id="KW-1185">Reference proteome</keyword>